<keyword evidence="2" id="KW-1185">Reference proteome</keyword>
<protein>
    <submittedName>
        <fullName evidence="3">Uncharacterized protein LOC115623160</fullName>
    </submittedName>
</protein>
<keyword evidence="1" id="KW-1133">Transmembrane helix</keyword>
<proteinExistence type="predicted"/>
<feature type="transmembrane region" description="Helical" evidence="1">
    <location>
        <begin position="16"/>
        <end position="38"/>
    </location>
</feature>
<evidence type="ECO:0000313" key="3">
    <source>
        <dbReference type="RefSeq" id="XP_030373233.1"/>
    </source>
</evidence>
<dbReference type="GeneID" id="115623160"/>
<evidence type="ECO:0000313" key="2">
    <source>
        <dbReference type="Proteomes" id="UP000504634"/>
    </source>
</evidence>
<gene>
    <name evidence="3" type="primary">LOC115623160</name>
</gene>
<feature type="transmembrane region" description="Helical" evidence="1">
    <location>
        <begin position="103"/>
        <end position="128"/>
    </location>
</feature>
<dbReference type="AlphaFoldDB" id="A0A6J2TDN7"/>
<reference evidence="3" key="1">
    <citation type="submission" date="2025-08" db="UniProtKB">
        <authorList>
            <consortium name="RefSeq"/>
        </authorList>
    </citation>
    <scope>IDENTIFICATION</scope>
    <source>
        <strain evidence="3">11010-0011.00</strain>
        <tissue evidence="3">Whole body</tissue>
    </source>
</reference>
<feature type="transmembrane region" description="Helical" evidence="1">
    <location>
        <begin position="74"/>
        <end position="91"/>
    </location>
</feature>
<sequence>MLGKCCFCVPLRTGCIILGILHVLFGLAATIAIIVTGLGPTDLKISCVLTVIILILGIIFIVIAFQNLKKFVKYWTYLYLFCAGVGLVFYGRKYEFFSLLLRGEAAVIILFIVMIVIYLYTLLIAYSYKKEEEEEDQ</sequence>
<accession>A0A6J2TDN7</accession>
<dbReference type="OrthoDB" id="7355243at2759"/>
<evidence type="ECO:0000256" key="1">
    <source>
        <dbReference type="SAM" id="Phobius"/>
    </source>
</evidence>
<keyword evidence="1" id="KW-0472">Membrane</keyword>
<feature type="transmembrane region" description="Helical" evidence="1">
    <location>
        <begin position="45"/>
        <end position="68"/>
    </location>
</feature>
<dbReference type="Proteomes" id="UP000504634">
    <property type="component" value="Unplaced"/>
</dbReference>
<name>A0A6J2TDN7_DROLE</name>
<organism evidence="2 3">
    <name type="scientific">Drosophila lebanonensis</name>
    <name type="common">Fruit fly</name>
    <name type="synonym">Scaptodrosophila lebanonensis</name>
    <dbReference type="NCBI Taxonomy" id="7225"/>
    <lineage>
        <taxon>Eukaryota</taxon>
        <taxon>Metazoa</taxon>
        <taxon>Ecdysozoa</taxon>
        <taxon>Arthropoda</taxon>
        <taxon>Hexapoda</taxon>
        <taxon>Insecta</taxon>
        <taxon>Pterygota</taxon>
        <taxon>Neoptera</taxon>
        <taxon>Endopterygota</taxon>
        <taxon>Diptera</taxon>
        <taxon>Brachycera</taxon>
        <taxon>Muscomorpha</taxon>
        <taxon>Ephydroidea</taxon>
        <taxon>Drosophilidae</taxon>
        <taxon>Scaptodrosophila</taxon>
    </lineage>
</organism>
<keyword evidence="1" id="KW-0812">Transmembrane</keyword>
<dbReference type="RefSeq" id="XP_030373233.1">
    <property type="nucleotide sequence ID" value="XM_030517373.1"/>
</dbReference>